<keyword evidence="6" id="KW-1015">Disulfide bond</keyword>
<evidence type="ECO:0000313" key="10">
    <source>
        <dbReference type="Proteomes" id="UP001501920"/>
    </source>
</evidence>
<evidence type="ECO:0000256" key="6">
    <source>
        <dbReference type="ARBA" id="ARBA00023157"/>
    </source>
</evidence>
<name>A0A3B4BXV0_PYGNA</name>
<evidence type="ECO:0000256" key="3">
    <source>
        <dbReference type="ARBA" id="ARBA00022514"/>
    </source>
</evidence>
<keyword evidence="4" id="KW-0964">Secreted</keyword>
<dbReference type="Gene3D" id="1.20.1250.70">
    <property type="entry name" value="Interleukin-15/Interleukin-21"/>
    <property type="match status" value="1"/>
</dbReference>
<reference evidence="9" key="3">
    <citation type="submission" date="2025-09" db="UniProtKB">
        <authorList>
            <consortium name="Ensembl"/>
        </authorList>
    </citation>
    <scope>IDENTIFICATION</scope>
</reference>
<evidence type="ECO:0000256" key="5">
    <source>
        <dbReference type="ARBA" id="ARBA00022729"/>
    </source>
</evidence>
<organism evidence="9 10">
    <name type="scientific">Pygocentrus nattereri</name>
    <name type="common">Red-bellied piranha</name>
    <dbReference type="NCBI Taxonomy" id="42514"/>
    <lineage>
        <taxon>Eukaryota</taxon>
        <taxon>Metazoa</taxon>
        <taxon>Chordata</taxon>
        <taxon>Craniata</taxon>
        <taxon>Vertebrata</taxon>
        <taxon>Euteleostomi</taxon>
        <taxon>Actinopterygii</taxon>
        <taxon>Neopterygii</taxon>
        <taxon>Teleostei</taxon>
        <taxon>Ostariophysi</taxon>
        <taxon>Characiformes</taxon>
        <taxon>Characoidei</taxon>
        <taxon>Pygocentrus</taxon>
    </lineage>
</organism>
<evidence type="ECO:0000256" key="8">
    <source>
        <dbReference type="ARBA" id="ARBA00045924"/>
    </source>
</evidence>
<dbReference type="GO" id="GO:0005125">
    <property type="term" value="F:cytokine activity"/>
    <property type="evidence" value="ECO:0007669"/>
    <property type="project" value="UniProtKB-KW"/>
</dbReference>
<proteinExistence type="inferred from homology"/>
<evidence type="ECO:0000256" key="1">
    <source>
        <dbReference type="ARBA" id="ARBA00004613"/>
    </source>
</evidence>
<dbReference type="OrthoDB" id="8858214at2759"/>
<dbReference type="GO" id="GO:0005615">
    <property type="term" value="C:extracellular space"/>
    <property type="evidence" value="ECO:0007669"/>
    <property type="project" value="UniProtKB-KW"/>
</dbReference>
<comment type="function">
    <text evidence="8">Cytokine with immunoregulatory activity. May promote the transition between innate and adaptive immunity. Induces the production of IgG(1) and IgG(3) in B-cells. Implicated in the generation and maintenance of T follicular helper (Tfh) cells and the formation of germinal-centers. Together with IL6, control the early generation of Tfh cells and are critical for an effective antibody response to acute viral infection. May play a role in proliferation and maturation of natural killer (NK) cells in synergy with IL15. May regulate proliferation of mature B- and T-cells in response to activating stimuli. In synergy with IL15 and IL18 stimulates interferon gamma production in T-cells and NK cells. During T-cell mediated immune response may inhibit dendritic cells (DC) activation and maturation.</text>
</comment>
<dbReference type="PANTHER" id="PTHR14356">
    <property type="entry name" value="INTERLEUKIN-15-RELATED"/>
    <property type="match status" value="1"/>
</dbReference>
<reference evidence="9 10" key="1">
    <citation type="submission" date="2020-10" db="EMBL/GenBank/DDBJ databases">
        <title>Pygocentrus nattereri (red-bellied piranha) genome, fPygNat1, primary haplotype.</title>
        <authorList>
            <person name="Myers G."/>
            <person name="Meyer A."/>
            <person name="Karagic N."/>
            <person name="Pippel M."/>
            <person name="Winkler S."/>
            <person name="Tracey A."/>
            <person name="Wood J."/>
            <person name="Formenti G."/>
            <person name="Howe K."/>
            <person name="Fedrigo O."/>
            <person name="Jarvis E.D."/>
        </authorList>
    </citation>
    <scope>NUCLEOTIDE SEQUENCE [LARGE SCALE GENOMIC DNA]</scope>
</reference>
<evidence type="ECO:0000256" key="4">
    <source>
        <dbReference type="ARBA" id="ARBA00022525"/>
    </source>
</evidence>
<dbReference type="STRING" id="42514.ENSPNAP00000004423"/>
<keyword evidence="5" id="KW-0732">Signal</keyword>
<accession>A0A3B4BXV0</accession>
<gene>
    <name evidence="9" type="primary">CMC1</name>
</gene>
<sequence>MSGKRTEQHQCYMDLAPLFLYFVVVIMRQAKCHALCSSETVTEVKDLMSQIAKKELYDCRLYTPTPTDYEQNCSRSMLTCFEKEATVLIRESKELSFKLIKMLNQLAKQLQDKRLTCPACEVYKEEQANKFLDALLKTLQKMNANDCPFSQSRT</sequence>
<dbReference type="InterPro" id="IPR009079">
    <property type="entry name" value="4_helix_cytokine-like_core"/>
</dbReference>
<dbReference type="Ensembl" id="ENSPNAT00000007037.2">
    <property type="protein sequence ID" value="ENSPNAP00000004423.1"/>
    <property type="gene ID" value="ENSPNAG00000010863.2"/>
</dbReference>
<keyword evidence="10" id="KW-1185">Reference proteome</keyword>
<dbReference type="AlphaFoldDB" id="A0A3B4BXV0"/>
<evidence type="ECO:0000313" key="9">
    <source>
        <dbReference type="Ensembl" id="ENSPNAP00000004423.1"/>
    </source>
</evidence>
<dbReference type="GO" id="GO:0006955">
    <property type="term" value="P:immune response"/>
    <property type="evidence" value="ECO:0007669"/>
    <property type="project" value="InterPro"/>
</dbReference>
<keyword evidence="3" id="KW-0202">Cytokine</keyword>
<dbReference type="GO" id="GO:0005126">
    <property type="term" value="F:cytokine receptor binding"/>
    <property type="evidence" value="ECO:0007669"/>
    <property type="project" value="InterPro"/>
</dbReference>
<reference evidence="9" key="2">
    <citation type="submission" date="2025-08" db="UniProtKB">
        <authorList>
            <consortium name="Ensembl"/>
        </authorList>
    </citation>
    <scope>IDENTIFICATION</scope>
</reference>
<dbReference type="GeneTree" id="ENSGT00990000205582"/>
<comment type="similarity">
    <text evidence="2">Belongs to the IL-15/IL-21 family.</text>
</comment>
<dbReference type="SUPFAM" id="SSF47266">
    <property type="entry name" value="4-helical cytokines"/>
    <property type="match status" value="1"/>
</dbReference>
<evidence type="ECO:0000256" key="7">
    <source>
        <dbReference type="ARBA" id="ARBA00039957"/>
    </source>
</evidence>
<dbReference type="InterPro" id="IPR003443">
    <property type="entry name" value="IL-15/IL-21_fam"/>
</dbReference>
<comment type="subcellular location">
    <subcellularLocation>
        <location evidence="1">Secreted</location>
    </subcellularLocation>
</comment>
<dbReference type="Proteomes" id="UP001501920">
    <property type="component" value="Chromosome 17"/>
</dbReference>
<dbReference type="OMA" id="YKQKCPR"/>
<protein>
    <recommendedName>
        <fullName evidence="7">Interleukin-21</fullName>
    </recommendedName>
</protein>
<evidence type="ECO:0000256" key="2">
    <source>
        <dbReference type="ARBA" id="ARBA00006050"/>
    </source>
</evidence>
<dbReference type="PANTHER" id="PTHR14356:SF2">
    <property type="entry name" value="INTERLEUKIN-21"/>
    <property type="match status" value="1"/>
</dbReference>